<proteinExistence type="predicted"/>
<dbReference type="Gene3D" id="3.40.50.2000">
    <property type="entry name" value="Glycogen Phosphorylase B"/>
    <property type="match status" value="1"/>
</dbReference>
<evidence type="ECO:0000313" key="1">
    <source>
        <dbReference type="EMBL" id="ABS77336.1"/>
    </source>
</evidence>
<dbReference type="HOGENOM" id="CLU_768949_0_0_6"/>
<accession>A9KDI9</accession>
<dbReference type="AlphaFoldDB" id="A9KDI9"/>
<reference evidence="1 2" key="1">
    <citation type="journal article" date="2009" name="Infect. Immun.">
        <title>Comparative genomics reveal extensive transposon-mediated genomic plasticity and diversity among potential effector proteins within the genus Coxiella.</title>
        <authorList>
            <person name="Beare P.A."/>
            <person name="Unsworth N."/>
            <person name="Andoh M."/>
            <person name="Voth D.E."/>
            <person name="Omsland A."/>
            <person name="Gilk S.D."/>
            <person name="Williams K.P."/>
            <person name="Sobral B.W."/>
            <person name="Kupko J.J.III."/>
            <person name="Porcella S.F."/>
            <person name="Samuel J.E."/>
            <person name="Heinzen R.A."/>
        </authorList>
    </citation>
    <scope>NUCLEOTIDE SEQUENCE [LARGE SCALE GENOMIC DNA]</scope>
    <source>
        <strain evidence="1 2">Dugway 5J108-111</strain>
    </source>
</reference>
<organism evidence="1 2">
    <name type="scientific">Coxiella burnetii (strain Dugway 5J108-111)</name>
    <dbReference type="NCBI Taxonomy" id="434922"/>
    <lineage>
        <taxon>Bacteria</taxon>
        <taxon>Pseudomonadati</taxon>
        <taxon>Pseudomonadota</taxon>
        <taxon>Gammaproteobacteria</taxon>
        <taxon>Legionellales</taxon>
        <taxon>Coxiellaceae</taxon>
        <taxon>Coxiella</taxon>
    </lineage>
</organism>
<evidence type="ECO:0000313" key="2">
    <source>
        <dbReference type="Proteomes" id="UP000008555"/>
    </source>
</evidence>
<dbReference type="Proteomes" id="UP000008555">
    <property type="component" value="Chromosome"/>
</dbReference>
<sequence length="361" mass="41753">MRELHIIEPTLADQTGHCHAYVHSLIQANAAFKYDLHVWLNRRGRTLYPGARVRLRPYFRRRWRKLQKFFCLRSLLRSGKTIFIPTAGRIDLIYLDWLLKEKKYEGKLFLHFHQFKVSEKKMALLKKIAKKHPEFIMMAPTAKLLTIFQQSGFRRCELVPCPTYGTPFRSFGKNSFEKVVYAGAARADKGFPEVVSFLEYLAEKEKNLPIELQISPPFSGRYDEKSKAALLRLENIPLSKLIIHDRALDQADYQRLFIGGIGLLVYDGVSYRDKFSGVTLDALYAGCPIITVNNTWMGEVVERFQAGKVIGYRSPECIYEALCLIRCDYARFQENAKRAGEILSREHDPANTLKIIDKHNI</sequence>
<evidence type="ECO:0008006" key="3">
    <source>
        <dbReference type="Google" id="ProtNLM"/>
    </source>
</evidence>
<gene>
    <name evidence="1" type="ordered locus">CBUD_0339</name>
</gene>
<protein>
    <recommendedName>
        <fullName evidence="3">Glycosyltransferase</fullName>
    </recommendedName>
</protein>
<dbReference type="EMBL" id="CP000733">
    <property type="protein sequence ID" value="ABS77336.1"/>
    <property type="molecule type" value="Genomic_DNA"/>
</dbReference>
<name>A9KDI9_COXBN</name>
<dbReference type="KEGG" id="cbd:CBUD_0339"/>
<dbReference type="SUPFAM" id="SSF53756">
    <property type="entry name" value="UDP-Glycosyltransferase/glycogen phosphorylase"/>
    <property type="match status" value="1"/>
</dbReference>
<dbReference type="RefSeq" id="WP_011996532.1">
    <property type="nucleotide sequence ID" value="NC_009727.1"/>
</dbReference>